<evidence type="ECO:0000259" key="9">
    <source>
        <dbReference type="Pfam" id="PF00590"/>
    </source>
</evidence>
<evidence type="ECO:0000256" key="7">
    <source>
        <dbReference type="PIRNR" id="PIRNR036427"/>
    </source>
</evidence>
<reference evidence="10 11" key="1">
    <citation type="submission" date="2016-02" db="EMBL/GenBank/DDBJ databases">
        <title>Complete genome sequence of Halocynthiibacter arcticus PAMC 20958t from arctic marine sediment.</title>
        <authorList>
            <person name="Lee Y.M."/>
            <person name="Baek K."/>
            <person name="Lee H.K."/>
            <person name="Shin S.C."/>
        </authorList>
    </citation>
    <scope>NUCLEOTIDE SEQUENCE [LARGE SCALE GENOMIC DNA]</scope>
    <source>
        <strain evidence="10">PAMC 20958</strain>
    </source>
</reference>
<evidence type="ECO:0000256" key="1">
    <source>
        <dbReference type="ARBA" id="ARBA00004953"/>
    </source>
</evidence>
<evidence type="ECO:0000256" key="8">
    <source>
        <dbReference type="RuleBase" id="RU003960"/>
    </source>
</evidence>
<keyword evidence="5 8" id="KW-0808">Transferase</keyword>
<dbReference type="GO" id="GO:0009236">
    <property type="term" value="P:cobalamin biosynthetic process"/>
    <property type="evidence" value="ECO:0007669"/>
    <property type="project" value="UniProtKB-UniRule"/>
</dbReference>
<accession>A0A126UYW4</accession>
<dbReference type="UniPathway" id="UPA00148"/>
<dbReference type="PROSITE" id="PS00840">
    <property type="entry name" value="SUMT_2"/>
    <property type="match status" value="1"/>
</dbReference>
<dbReference type="GO" id="GO:0032259">
    <property type="term" value="P:methylation"/>
    <property type="evidence" value="ECO:0007669"/>
    <property type="project" value="UniProtKB-KW"/>
</dbReference>
<evidence type="ECO:0000256" key="6">
    <source>
        <dbReference type="ARBA" id="ARBA00022691"/>
    </source>
</evidence>
<dbReference type="SUPFAM" id="SSF53790">
    <property type="entry name" value="Tetrapyrrole methylase"/>
    <property type="match status" value="1"/>
</dbReference>
<dbReference type="OrthoDB" id="9804789at2"/>
<organism evidence="10 11">
    <name type="scientific">Falsihalocynthiibacter arcticus</name>
    <dbReference type="NCBI Taxonomy" id="1579316"/>
    <lineage>
        <taxon>Bacteria</taxon>
        <taxon>Pseudomonadati</taxon>
        <taxon>Pseudomonadota</taxon>
        <taxon>Alphaproteobacteria</taxon>
        <taxon>Rhodobacterales</taxon>
        <taxon>Roseobacteraceae</taxon>
        <taxon>Falsihalocynthiibacter</taxon>
    </lineage>
</organism>
<name>A0A126UYW4_9RHOB</name>
<dbReference type="InterPro" id="IPR035996">
    <property type="entry name" value="4pyrrol_Methylase_sf"/>
</dbReference>
<dbReference type="InterPro" id="IPR012382">
    <property type="entry name" value="CobI/CbiL"/>
</dbReference>
<keyword evidence="11" id="KW-1185">Reference proteome</keyword>
<keyword evidence="4 8" id="KW-0489">Methyltransferase</keyword>
<dbReference type="InterPro" id="IPR014777">
    <property type="entry name" value="4pyrrole_Mease_sub1"/>
</dbReference>
<dbReference type="CDD" id="cd11645">
    <property type="entry name" value="Precorrin_2_C20_MT"/>
    <property type="match status" value="1"/>
</dbReference>
<gene>
    <name evidence="10" type="ORF">RC74_08220</name>
</gene>
<dbReference type="PIRSF" id="PIRSF036427">
    <property type="entry name" value="Precrrn-2_mtase"/>
    <property type="match status" value="1"/>
</dbReference>
<evidence type="ECO:0000313" key="10">
    <source>
        <dbReference type="EMBL" id="AML51240.1"/>
    </source>
</evidence>
<dbReference type="InterPro" id="IPR006364">
    <property type="entry name" value="CobI/CbiL/CobIJ_dom"/>
</dbReference>
<evidence type="ECO:0000256" key="2">
    <source>
        <dbReference type="ARBA" id="ARBA00005879"/>
    </source>
</evidence>
<dbReference type="Gene3D" id="3.30.950.10">
    <property type="entry name" value="Methyltransferase, Cobalt-precorrin-4 Transmethylase, Domain 2"/>
    <property type="match status" value="1"/>
</dbReference>
<dbReference type="EMBL" id="CP014327">
    <property type="protein sequence ID" value="AML51240.1"/>
    <property type="molecule type" value="Genomic_DNA"/>
</dbReference>
<dbReference type="NCBIfam" id="TIGR01467">
    <property type="entry name" value="cobI_cbiL"/>
    <property type="match status" value="1"/>
</dbReference>
<sequence length="233" mass="24830">MTGKLYGVGLGPGDPDLMTLRSVKLIAAAEVVAYPALAGGASFARSIAAEHIPATAHEIVMDVPMTVERGPAQAAYDAGAAKIAAQLEQGRDVVVLCEGDPFFYGSFMYLFARLSNRFECEVVPGVTSVTACAARARMPLAARNERVTILPGPLPEAELRLRIEGAESVAIMKVGRHLAKIRNVISDLGLLAQATYIERASLPQEVVVPLKDAPENAPYFSMILLTKGADPWL</sequence>
<dbReference type="RefSeq" id="WP_039001812.1">
    <property type="nucleotide sequence ID" value="NZ_CP014327.1"/>
</dbReference>
<dbReference type="Gene3D" id="3.40.1010.10">
    <property type="entry name" value="Cobalt-precorrin-4 Transmethylase, Domain 1"/>
    <property type="match status" value="1"/>
</dbReference>
<evidence type="ECO:0000313" key="11">
    <source>
        <dbReference type="Proteomes" id="UP000070371"/>
    </source>
</evidence>
<dbReference type="Pfam" id="PF00590">
    <property type="entry name" value="TP_methylase"/>
    <property type="match status" value="1"/>
</dbReference>
<protein>
    <submittedName>
        <fullName evidence="10">Precorrin-2 C(20)-methyltransferase</fullName>
    </submittedName>
</protein>
<dbReference type="GO" id="GO:0030788">
    <property type="term" value="F:precorrin-2 C20-methyltransferase activity"/>
    <property type="evidence" value="ECO:0007669"/>
    <property type="project" value="InterPro"/>
</dbReference>
<dbReference type="InterPro" id="IPR003043">
    <property type="entry name" value="Uropor_MeTrfase_CS"/>
</dbReference>
<dbReference type="AlphaFoldDB" id="A0A126UYW4"/>
<comment type="similarity">
    <text evidence="2 7 8">Belongs to the precorrin methyltransferase family.</text>
</comment>
<dbReference type="KEGG" id="hat:RC74_08220"/>
<dbReference type="PANTHER" id="PTHR43467">
    <property type="entry name" value="COBALT-PRECORRIN-2 C(20)-METHYLTRANSFERASE"/>
    <property type="match status" value="1"/>
</dbReference>
<dbReference type="STRING" id="1579316.RC74_08220"/>
<dbReference type="Proteomes" id="UP000070371">
    <property type="component" value="Chromosome"/>
</dbReference>
<evidence type="ECO:0000256" key="3">
    <source>
        <dbReference type="ARBA" id="ARBA00022573"/>
    </source>
</evidence>
<dbReference type="InterPro" id="IPR000878">
    <property type="entry name" value="4pyrrol_Mease"/>
</dbReference>
<proteinExistence type="inferred from homology"/>
<keyword evidence="3" id="KW-0169">Cobalamin biosynthesis</keyword>
<comment type="pathway">
    <text evidence="1">Cofactor biosynthesis; adenosylcobalamin biosynthesis.</text>
</comment>
<dbReference type="InterPro" id="IPR014776">
    <property type="entry name" value="4pyrrole_Mease_sub2"/>
</dbReference>
<evidence type="ECO:0000256" key="4">
    <source>
        <dbReference type="ARBA" id="ARBA00022603"/>
    </source>
</evidence>
<evidence type="ECO:0000256" key="5">
    <source>
        <dbReference type="ARBA" id="ARBA00022679"/>
    </source>
</evidence>
<feature type="domain" description="Tetrapyrrole methylase" evidence="9">
    <location>
        <begin position="4"/>
        <end position="209"/>
    </location>
</feature>
<keyword evidence="6" id="KW-0949">S-adenosyl-L-methionine</keyword>
<dbReference type="PANTHER" id="PTHR43467:SF2">
    <property type="entry name" value="COBALT-PRECORRIN-2 C(20)-METHYLTRANSFERASE"/>
    <property type="match status" value="1"/>
</dbReference>